<keyword evidence="3" id="KW-1133">Transmembrane helix</keyword>
<dbReference type="RefSeq" id="WP_189383419.1">
    <property type="nucleotide sequence ID" value="NZ_BAABFY010000010.1"/>
</dbReference>
<feature type="compositionally biased region" description="Low complexity" evidence="2">
    <location>
        <begin position="162"/>
        <end position="181"/>
    </location>
</feature>
<dbReference type="InterPro" id="IPR007470">
    <property type="entry name" value="HemX"/>
</dbReference>
<name>A0A918JD25_9BURK</name>
<accession>A0A918JD25</accession>
<dbReference type="EMBL" id="BMYS01000001">
    <property type="protein sequence ID" value="GGW74958.1"/>
    <property type="molecule type" value="Genomic_DNA"/>
</dbReference>
<evidence type="ECO:0000313" key="4">
    <source>
        <dbReference type="EMBL" id="GGW74958.1"/>
    </source>
</evidence>
<evidence type="ECO:0000256" key="3">
    <source>
        <dbReference type="SAM" id="Phobius"/>
    </source>
</evidence>
<feature type="region of interest" description="Disordered" evidence="2">
    <location>
        <begin position="1"/>
        <end position="63"/>
    </location>
</feature>
<sequence>MDEKKQENIQSSDPKELNAPQENQHHNRTDKVTPAAASDAVEHEQSMSGEKSASPASASGQKSGINKKVLGAAAVVVAAVVGGAVYMTQQSQTGGMWSNGNPASRTTPLSSQSEPISNVSAPEAQQGSTQSETSPAQTDSANNIAATADAESVPSAVTAQDGAATQSSTEETATGGESTAQQAKSINPEESALAETAQNAAHPDVATADLTVKETEPVHADAKAGNESQMDGALKTQLDLQTEQINQLKTELQQMQEQYAELLEQRLNRADVDVSLFVVNDVSRLVQSADNELSIAGNLPNAIRALEMAQQTIRRANSPVLAGLAGAISSDIVMLKSAPVMNEEALFKEVGKLIEMLDQAPLISPDRVDHLSTVLPVHTNALPGEPDGQATASQDLSWHEKAWQEIKSWPSQAMGLLKSDLGGLVRVEKLDDPTVALISAGQAAALKNNLKLDLRFAQQGLLNAQQGIWTSSLESVQAALLKYYNQDAPETRQALEQTRTLLAMPVRPQLPQITHSVKAVEETRNQIINLGKPQE</sequence>
<evidence type="ECO:0000256" key="1">
    <source>
        <dbReference type="SAM" id="Coils"/>
    </source>
</evidence>
<organism evidence="4 5">
    <name type="scientific">Advenella faeciporci</name>
    <dbReference type="NCBI Taxonomy" id="797535"/>
    <lineage>
        <taxon>Bacteria</taxon>
        <taxon>Pseudomonadati</taxon>
        <taxon>Pseudomonadota</taxon>
        <taxon>Betaproteobacteria</taxon>
        <taxon>Burkholderiales</taxon>
        <taxon>Alcaligenaceae</taxon>
    </lineage>
</organism>
<dbReference type="AlphaFoldDB" id="A0A918JD25"/>
<dbReference type="Pfam" id="PF04375">
    <property type="entry name" value="HemX"/>
    <property type="match status" value="1"/>
</dbReference>
<feature type="coiled-coil region" evidence="1">
    <location>
        <begin position="238"/>
        <end position="265"/>
    </location>
</feature>
<dbReference type="PANTHER" id="PTHR38043:SF1">
    <property type="entry name" value="PROTEIN HEMX"/>
    <property type="match status" value="1"/>
</dbReference>
<feature type="transmembrane region" description="Helical" evidence="3">
    <location>
        <begin position="69"/>
        <end position="87"/>
    </location>
</feature>
<keyword evidence="3" id="KW-0812">Transmembrane</keyword>
<reference evidence="4" key="1">
    <citation type="journal article" date="2014" name="Int. J. Syst. Evol. Microbiol.">
        <title>Complete genome sequence of Corynebacterium casei LMG S-19264T (=DSM 44701T), isolated from a smear-ripened cheese.</title>
        <authorList>
            <consortium name="US DOE Joint Genome Institute (JGI-PGF)"/>
            <person name="Walter F."/>
            <person name="Albersmeier A."/>
            <person name="Kalinowski J."/>
            <person name="Ruckert C."/>
        </authorList>
    </citation>
    <scope>NUCLEOTIDE SEQUENCE</scope>
    <source>
        <strain evidence="4">KCTC 23732</strain>
    </source>
</reference>
<evidence type="ECO:0000313" key="5">
    <source>
        <dbReference type="Proteomes" id="UP000608345"/>
    </source>
</evidence>
<keyword evidence="3" id="KW-0472">Membrane</keyword>
<evidence type="ECO:0000256" key="2">
    <source>
        <dbReference type="SAM" id="MobiDB-lite"/>
    </source>
</evidence>
<proteinExistence type="predicted"/>
<dbReference type="Proteomes" id="UP000608345">
    <property type="component" value="Unassembled WGS sequence"/>
</dbReference>
<dbReference type="PANTHER" id="PTHR38043">
    <property type="entry name" value="PROTEIN HEMX"/>
    <property type="match status" value="1"/>
</dbReference>
<comment type="caution">
    <text evidence="4">The sequence shown here is derived from an EMBL/GenBank/DDBJ whole genome shotgun (WGS) entry which is preliminary data.</text>
</comment>
<keyword evidence="5" id="KW-1185">Reference proteome</keyword>
<keyword evidence="1" id="KW-0175">Coiled coil</keyword>
<feature type="region of interest" description="Disordered" evidence="2">
    <location>
        <begin position="91"/>
        <end position="202"/>
    </location>
</feature>
<feature type="compositionally biased region" description="Polar residues" evidence="2">
    <location>
        <begin position="46"/>
        <end position="63"/>
    </location>
</feature>
<feature type="compositionally biased region" description="Polar residues" evidence="2">
    <location>
        <begin position="91"/>
        <end position="145"/>
    </location>
</feature>
<protein>
    <submittedName>
        <fullName evidence="4">Uncharacterized protein</fullName>
    </submittedName>
</protein>
<gene>
    <name evidence="4" type="ORF">GCM10011450_00250</name>
</gene>
<reference evidence="4" key="2">
    <citation type="submission" date="2020-09" db="EMBL/GenBank/DDBJ databases">
        <authorList>
            <person name="Sun Q."/>
            <person name="Kim S."/>
        </authorList>
    </citation>
    <scope>NUCLEOTIDE SEQUENCE</scope>
    <source>
        <strain evidence="4">KCTC 23732</strain>
    </source>
</reference>